<accession>A0AAE4NWF7</accession>
<name>A0AAE4NWF7_9EURY</name>
<sequence>MRRGFVFTLDAMLSLVLVALFITSMVAITDSTSQVYSTYMRSQSQYIAMDTLQTLRTVSLNQLVPQEKINEWLKDGTLDEELVSPEMTPLDIVATYWATEPLYPSMNLRHKAEVILGYVLNQSLKGYNYELLINNYTSPYLREVGSNYSKAPDVSPATLIMSGYAYNQTPRGYMARAYLTKITEKTTSYTYFGSSAFAYAPTNTDYTIVRYYIPNENELPPDANITSVEWFPQPRWFSPSSYMRLFIDGEPVKCGQFSSSGFVKYSTWEILKDSNPNDENSCNMLEILQRHRDLRRHIFEVWVYNPGYQDGESYSGGVHPNSFITLTYTTSQPGTFRYPQTVHFDGIKTSHPFQVENAVFIPGKFRGINVQVKIVNASKLNIKPKLYVTYLNTRVEIGEGTTSGVDVFTWDNSTIMNALKNSKIYPQNLSNAYLWIAVTFGMEYKSPSYGDTTTFKYPVRMDETDSKIDLEYIPPIYLDQYTIDFTKPIGPSSVTDYTFQESAYQTDFYTMLEWKFSIPQGTQPLLFRLHIVRLWNVNCRDSDDYKQSLSIKNDKTGGWITVYSHPPKPFIDPAFTRWGIVNGIVSNSGNPIENALAEGDNYIKAETGICYVMSKEFTTGDFTYAIKAYAGYGDVFPRFMRPGCKGYNITYYWQDSSVTTPQQAYILAGNEPYCSVTTDELLNGRRTYAVDDAIIRLFNNLGGDGTQRSPILVKLPNEVNIDFASMGNIPGLFQPIQITLRVWREG</sequence>
<gene>
    <name evidence="1" type="ORF">RBI02_05165</name>
</gene>
<organism evidence="1 2">
    <name type="scientific">Thermococcus waiotapuensis</name>
    <dbReference type="NCBI Taxonomy" id="90909"/>
    <lineage>
        <taxon>Archaea</taxon>
        <taxon>Methanobacteriati</taxon>
        <taxon>Methanobacteriota</taxon>
        <taxon>Thermococci</taxon>
        <taxon>Thermococcales</taxon>
        <taxon>Thermococcaceae</taxon>
        <taxon>Thermococcus</taxon>
    </lineage>
</organism>
<dbReference type="Proteomes" id="UP001245683">
    <property type="component" value="Unassembled WGS sequence"/>
</dbReference>
<keyword evidence="2" id="KW-1185">Reference proteome</keyword>
<dbReference type="AlphaFoldDB" id="A0AAE4NWF7"/>
<dbReference type="RefSeq" id="WP_315341501.1">
    <property type="nucleotide sequence ID" value="NZ_JAVDZE010000002.1"/>
</dbReference>
<reference evidence="1 2" key="1">
    <citation type="submission" date="2023-08" db="EMBL/GenBank/DDBJ databases">
        <title>Draft genome sequence of Thermococcus waiotapuensis WT1T, a thermophilic sulphur-dependent archaeon from order Thermococcales.</title>
        <authorList>
            <person name="Manners S.H."/>
            <person name="Carere C.R."/>
            <person name="Dhami M.K."/>
            <person name="Dobson R.C.J."/>
            <person name="Stott M.B."/>
        </authorList>
    </citation>
    <scope>NUCLEOTIDE SEQUENCE [LARGE SCALE GENOMIC DNA]</scope>
    <source>
        <strain evidence="1 2">WT1</strain>
    </source>
</reference>
<protein>
    <submittedName>
        <fullName evidence="1">Uncharacterized protein</fullName>
    </submittedName>
</protein>
<comment type="caution">
    <text evidence="1">The sequence shown here is derived from an EMBL/GenBank/DDBJ whole genome shotgun (WGS) entry which is preliminary data.</text>
</comment>
<proteinExistence type="predicted"/>
<evidence type="ECO:0000313" key="2">
    <source>
        <dbReference type="Proteomes" id="UP001245683"/>
    </source>
</evidence>
<dbReference type="EMBL" id="JAVDZE010000002">
    <property type="protein sequence ID" value="MDV3103935.1"/>
    <property type="molecule type" value="Genomic_DNA"/>
</dbReference>
<evidence type="ECO:0000313" key="1">
    <source>
        <dbReference type="EMBL" id="MDV3103935.1"/>
    </source>
</evidence>